<accession>A0A3M6TKM9</accession>
<evidence type="ECO:0000313" key="3">
    <source>
        <dbReference type="EMBL" id="RMX41919.1"/>
    </source>
</evidence>
<sequence length="113" mass="12942">MKNSCFWRAFALVAIIFCLEVVKAEQLYKVSEVGNRPVIAKFCGDQINDAVTASCSWRRTRRSAIMDENEALSFLQYQRSLRHAGRQARSAQTDIVEECCIEGCAMEEIYEYC</sequence>
<dbReference type="Pfam" id="PF00049">
    <property type="entry name" value="Insulin"/>
    <property type="match status" value="1"/>
</dbReference>
<feature type="signal peptide" evidence="1">
    <location>
        <begin position="1"/>
        <end position="24"/>
    </location>
</feature>
<dbReference type="Proteomes" id="UP000275408">
    <property type="component" value="Unassembled WGS sequence"/>
</dbReference>
<dbReference type="EMBL" id="RCHS01003431">
    <property type="protein sequence ID" value="RMX41919.1"/>
    <property type="molecule type" value="Genomic_DNA"/>
</dbReference>
<gene>
    <name evidence="3" type="ORF">pdam_00006634</name>
</gene>
<feature type="chain" id="PRO_5018248772" description="Insulin-like domain-containing protein" evidence="1">
    <location>
        <begin position="25"/>
        <end position="113"/>
    </location>
</feature>
<dbReference type="GO" id="GO:0005179">
    <property type="term" value="F:hormone activity"/>
    <property type="evidence" value="ECO:0007669"/>
    <property type="project" value="InterPro"/>
</dbReference>
<comment type="caution">
    <text evidence="3">The sequence shown here is derived from an EMBL/GenBank/DDBJ whole genome shotgun (WGS) entry which is preliminary data.</text>
</comment>
<dbReference type="OrthoDB" id="5966706at2759"/>
<name>A0A3M6TKM9_POCDA</name>
<evidence type="ECO:0000313" key="4">
    <source>
        <dbReference type="Proteomes" id="UP000275408"/>
    </source>
</evidence>
<protein>
    <recommendedName>
        <fullName evidence="2">Insulin-like domain-containing protein</fullName>
    </recommendedName>
</protein>
<dbReference type="AlphaFoldDB" id="A0A3M6TKM9"/>
<dbReference type="SUPFAM" id="SSF56994">
    <property type="entry name" value="Insulin-like"/>
    <property type="match status" value="1"/>
</dbReference>
<feature type="domain" description="Insulin-like" evidence="2">
    <location>
        <begin position="41"/>
        <end position="113"/>
    </location>
</feature>
<evidence type="ECO:0000256" key="1">
    <source>
        <dbReference type="SAM" id="SignalP"/>
    </source>
</evidence>
<keyword evidence="1" id="KW-0732">Signal</keyword>
<reference evidence="3 4" key="1">
    <citation type="journal article" date="2018" name="Sci. Rep.">
        <title>Comparative analysis of the Pocillopora damicornis genome highlights role of immune system in coral evolution.</title>
        <authorList>
            <person name="Cunning R."/>
            <person name="Bay R.A."/>
            <person name="Gillette P."/>
            <person name="Baker A.C."/>
            <person name="Traylor-Knowles N."/>
        </authorList>
    </citation>
    <scope>NUCLEOTIDE SEQUENCE [LARGE SCALE GENOMIC DNA]</scope>
    <source>
        <strain evidence="3">RSMAS</strain>
        <tissue evidence="3">Whole animal</tissue>
    </source>
</reference>
<organism evidence="3 4">
    <name type="scientific">Pocillopora damicornis</name>
    <name type="common">Cauliflower coral</name>
    <name type="synonym">Millepora damicornis</name>
    <dbReference type="NCBI Taxonomy" id="46731"/>
    <lineage>
        <taxon>Eukaryota</taxon>
        <taxon>Metazoa</taxon>
        <taxon>Cnidaria</taxon>
        <taxon>Anthozoa</taxon>
        <taxon>Hexacorallia</taxon>
        <taxon>Scleractinia</taxon>
        <taxon>Astrocoeniina</taxon>
        <taxon>Pocilloporidae</taxon>
        <taxon>Pocillopora</taxon>
    </lineage>
</organism>
<dbReference type="Gene3D" id="1.10.100.10">
    <property type="entry name" value="Insulin-like"/>
    <property type="match status" value="1"/>
</dbReference>
<dbReference type="InterPro" id="IPR036438">
    <property type="entry name" value="Insulin-like_sf"/>
</dbReference>
<evidence type="ECO:0000259" key="2">
    <source>
        <dbReference type="Pfam" id="PF00049"/>
    </source>
</evidence>
<dbReference type="InterPro" id="IPR016179">
    <property type="entry name" value="Insulin-like"/>
</dbReference>
<dbReference type="GO" id="GO:0005576">
    <property type="term" value="C:extracellular region"/>
    <property type="evidence" value="ECO:0007669"/>
    <property type="project" value="InterPro"/>
</dbReference>
<proteinExistence type="predicted"/>
<dbReference type="OMA" id="EQIISAY"/>
<keyword evidence="4" id="KW-1185">Reference proteome</keyword>
<dbReference type="PIRSF" id="PIRSF018431">
    <property type="entry name" value="Molluscan_insulin_rel_peptide"/>
    <property type="match status" value="1"/>
</dbReference>